<dbReference type="EMBL" id="JACBZX010000001">
    <property type="protein sequence ID" value="NYG37333.1"/>
    <property type="molecule type" value="Genomic_DNA"/>
</dbReference>
<evidence type="ECO:0000313" key="4">
    <source>
        <dbReference type="EMBL" id="NYG37333.1"/>
    </source>
</evidence>
<sequence>MNPRDELARQVTRARRAWQRTEGDPAARKEMGRTAVRRARKKVTAWRHGVRTTVALPAAEIPDGPVERPDLRVAVILDPFSEMAFRYEWDQVLITPYGWRAELEARRPALLFVESAWQGNRGAWRLAMSTERGPSAELVELVAWCREQGIPTVFWNKEDPPNYDRFIETARLFDQVFTVDADKIPTYVADLGHEKVGLLPFAAQPRIHNPVQRGPGRVREVAFAGTYFADKHPERREQMDVLLGAALEHDLEIWSRQQGDDPRYRFPARFARRIVGSLPYEQMLSAYTAYKVFLNVNSVTESPTMGARRLFELSAAQTAILSGPAASIEPFFGDTITVATEPEAARRDLKVLLEQDAYRDRLALRAHRRVFDEHLYRHRVDTVLASTGVAAREPDRSLSAVVATMRPHELERVAANLARQRHTDRELVLVTHGFEAPAGLVERWRDEHGLEAVTVVPAEGGLTLGACMNLGVAAASGRYVTKMDDDNYYGPGYLQDLVRAFDYTDAAVVGKWAHHVHLAATDATVLRFAHAEHRYTRLVQGGTIMTARDTLADIPFRDMPRAVDTTFLEAVHEAGGRVYSADRFEYVSRRAASTEGHTWGIGDLELLSRSSQLLFYGDPTAHVTV</sequence>
<evidence type="ECO:0000313" key="5">
    <source>
        <dbReference type="Proteomes" id="UP000592181"/>
    </source>
</evidence>
<reference evidence="4 5" key="1">
    <citation type="submission" date="2020-07" db="EMBL/GenBank/DDBJ databases">
        <title>Sequencing the genomes of 1000 actinobacteria strains.</title>
        <authorList>
            <person name="Klenk H.-P."/>
        </authorList>
    </citation>
    <scope>NUCLEOTIDE SEQUENCE [LARGE SCALE GENOMIC DNA]</scope>
    <source>
        <strain evidence="4 5">DSM 24723</strain>
    </source>
</reference>
<name>A0A852X9B8_9MICO</name>
<dbReference type="Proteomes" id="UP000592181">
    <property type="component" value="Unassembled WGS sequence"/>
</dbReference>
<dbReference type="InterPro" id="IPR055259">
    <property type="entry name" value="YkvP/CgeB_Glyco_trans-like"/>
</dbReference>
<gene>
    <name evidence="4" type="ORF">BJY28_001802</name>
</gene>
<dbReference type="Pfam" id="PF00535">
    <property type="entry name" value="Glycos_transf_2"/>
    <property type="match status" value="1"/>
</dbReference>
<protein>
    <submittedName>
        <fullName evidence="4">Spore maturation protein CgeB</fullName>
    </submittedName>
</protein>
<comment type="caution">
    <text evidence="4">The sequence shown here is derived from an EMBL/GenBank/DDBJ whole genome shotgun (WGS) entry which is preliminary data.</text>
</comment>
<evidence type="ECO:0000256" key="1">
    <source>
        <dbReference type="SAM" id="MobiDB-lite"/>
    </source>
</evidence>
<feature type="compositionally biased region" description="Basic and acidic residues" evidence="1">
    <location>
        <begin position="19"/>
        <end position="32"/>
    </location>
</feature>
<evidence type="ECO:0000259" key="2">
    <source>
        <dbReference type="Pfam" id="PF00535"/>
    </source>
</evidence>
<keyword evidence="5" id="KW-1185">Reference proteome</keyword>
<feature type="domain" description="Glycosyltransferase 2-like" evidence="2">
    <location>
        <begin position="403"/>
        <end position="515"/>
    </location>
</feature>
<dbReference type="RefSeq" id="WP_343037036.1">
    <property type="nucleotide sequence ID" value="NZ_JACBZX010000001.1"/>
</dbReference>
<dbReference type="Pfam" id="PF13524">
    <property type="entry name" value="Glyco_trans_1_2"/>
    <property type="match status" value="1"/>
</dbReference>
<dbReference type="Gene3D" id="3.90.550.10">
    <property type="entry name" value="Spore Coat Polysaccharide Biosynthesis Protein SpsA, Chain A"/>
    <property type="match status" value="1"/>
</dbReference>
<evidence type="ECO:0000259" key="3">
    <source>
        <dbReference type="Pfam" id="PF13524"/>
    </source>
</evidence>
<feature type="domain" description="Spore protein YkvP/CgeB glycosyl transferase-like" evidence="3">
    <location>
        <begin position="248"/>
        <end position="385"/>
    </location>
</feature>
<dbReference type="AlphaFoldDB" id="A0A852X9B8"/>
<accession>A0A852X9B8</accession>
<feature type="region of interest" description="Disordered" evidence="1">
    <location>
        <begin position="11"/>
        <end position="34"/>
    </location>
</feature>
<organism evidence="4 5">
    <name type="scientific">Janibacter alkaliphilus</name>
    <dbReference type="NCBI Taxonomy" id="1069963"/>
    <lineage>
        <taxon>Bacteria</taxon>
        <taxon>Bacillati</taxon>
        <taxon>Actinomycetota</taxon>
        <taxon>Actinomycetes</taxon>
        <taxon>Micrococcales</taxon>
        <taxon>Intrasporangiaceae</taxon>
        <taxon>Janibacter</taxon>
    </lineage>
</organism>
<dbReference type="InterPro" id="IPR029044">
    <property type="entry name" value="Nucleotide-diphossugar_trans"/>
</dbReference>
<dbReference type="InterPro" id="IPR001173">
    <property type="entry name" value="Glyco_trans_2-like"/>
</dbReference>
<dbReference type="SUPFAM" id="SSF53448">
    <property type="entry name" value="Nucleotide-diphospho-sugar transferases"/>
    <property type="match status" value="1"/>
</dbReference>
<dbReference type="CDD" id="cd00761">
    <property type="entry name" value="Glyco_tranf_GTA_type"/>
    <property type="match status" value="1"/>
</dbReference>
<proteinExistence type="predicted"/>